<proteinExistence type="predicted"/>
<evidence type="ECO:0000313" key="3">
    <source>
        <dbReference type="Proteomes" id="UP001320148"/>
    </source>
</evidence>
<dbReference type="Proteomes" id="UP001320148">
    <property type="component" value="Chromosome"/>
</dbReference>
<organism evidence="2 3">
    <name type="scientific">Desulfoluna limicola</name>
    <dbReference type="NCBI Taxonomy" id="2810562"/>
    <lineage>
        <taxon>Bacteria</taxon>
        <taxon>Pseudomonadati</taxon>
        <taxon>Thermodesulfobacteriota</taxon>
        <taxon>Desulfobacteria</taxon>
        <taxon>Desulfobacterales</taxon>
        <taxon>Desulfolunaceae</taxon>
        <taxon>Desulfoluna</taxon>
    </lineage>
</organism>
<evidence type="ECO:0000259" key="1">
    <source>
        <dbReference type="Pfam" id="PF23843"/>
    </source>
</evidence>
<dbReference type="RefSeq" id="WP_236890831.1">
    <property type="nucleotide sequence ID" value="NZ_AP024488.1"/>
</dbReference>
<protein>
    <recommendedName>
        <fullName evidence="1">DUF7210 domain-containing protein</fullName>
    </recommendedName>
</protein>
<accession>A0ABN6EYW9</accession>
<keyword evidence="3" id="KW-1185">Reference proteome</keyword>
<reference evidence="2 3" key="1">
    <citation type="submission" date="2021-02" db="EMBL/GenBank/DDBJ databases">
        <title>Complete genome of Desulfoluna sp. strain ASN36.</title>
        <authorList>
            <person name="Takahashi A."/>
            <person name="Kojima H."/>
            <person name="Fukui M."/>
        </authorList>
    </citation>
    <scope>NUCLEOTIDE SEQUENCE [LARGE SCALE GENOMIC DNA]</scope>
    <source>
        <strain evidence="2 3">ASN36</strain>
    </source>
</reference>
<dbReference type="InterPro" id="IPR055634">
    <property type="entry name" value="DUF7210"/>
</dbReference>
<sequence length="63" mass="6806">MARKAKDKKISLLKTVKHDDTYHSPGEVLTVPADIADELIDGEAAEPVLAVATVEVETDDTDE</sequence>
<evidence type="ECO:0000313" key="2">
    <source>
        <dbReference type="EMBL" id="BCS94515.1"/>
    </source>
</evidence>
<gene>
    <name evidence="2" type="ORF">DSLASN_01470</name>
</gene>
<name>A0ABN6EYW9_9BACT</name>
<dbReference type="Pfam" id="PF23843">
    <property type="entry name" value="DUF7210"/>
    <property type="match status" value="1"/>
</dbReference>
<dbReference type="EMBL" id="AP024488">
    <property type="protein sequence ID" value="BCS94515.1"/>
    <property type="molecule type" value="Genomic_DNA"/>
</dbReference>
<feature type="domain" description="DUF7210" evidence="1">
    <location>
        <begin position="9"/>
        <end position="41"/>
    </location>
</feature>